<evidence type="ECO:0000259" key="11">
    <source>
        <dbReference type="Pfam" id="PF02355"/>
    </source>
</evidence>
<dbReference type="Pfam" id="PF07549">
    <property type="entry name" value="Sec_GG"/>
    <property type="match status" value="1"/>
</dbReference>
<comment type="caution">
    <text evidence="9">Lacks conserved residue(s) required for the propagation of feature annotation.</text>
</comment>
<dbReference type="NCBIfam" id="TIGR00966">
    <property type="entry name" value="transloc_SecF"/>
    <property type="match status" value="1"/>
</dbReference>
<comment type="caution">
    <text evidence="13">The sequence shown here is derived from an EMBL/GenBank/DDBJ whole genome shotgun (WGS) entry which is preliminary data.</text>
</comment>
<keyword evidence="4 9" id="KW-0812">Transmembrane</keyword>
<feature type="domain" description="Protein export membrane protein SecD/SecF C-terminal" evidence="11">
    <location>
        <begin position="554"/>
        <end position="732"/>
    </location>
</feature>
<keyword evidence="14" id="KW-1185">Reference proteome</keyword>
<feature type="transmembrane region" description="Helical" evidence="9">
    <location>
        <begin position="597"/>
        <end position="618"/>
    </location>
</feature>
<sequence>MKARGRLIAFFLIIVALIGIMAPTSLPIAKDIRLGLDLQGGFEVLYEVKPLEGGEQKITPAVLADTSEALASRIDVLGVSEPVIQIEGDNRIRVQLAGVEDQASARELLSTEANLTFRNAEDEVMLDGSDLKQGGAAGTFDQNGAPVVTLELNDPGKFAEITSEISQLPPPSNVLVIWLDFEEGVDSYAEELTKPDPKFVSAPRVSQRINSQSVEISGAFTVEETQNLAGILNAGALPVSLEEIYSTSVGAQFGAEALDQTILAATIGIGLVLLFMLIYYRLPGLIAAITLAVFVYLILLTFEWIGGVLTLPGIASIVLGVGMAVDANIITYERIREELRIGRSVKDSFKAGAASSFSAILDANVTTLIAAVVLFIFGTSSVKGFATLLIISILVSFLTAIWGSRILLGLLVNSGILDGKVGLFGLRKSLVHKPEENLEILDLSTRFDRYDFAKHRNKFFIASIALIVAGMVVIGVFRLNLGIDFSSGTRVEITADSAVTKKQVESFLSENGYPTEDVVISGDNSNIGVTRYVEEFSQEEINTLKAAAMEEFNHEPNISTVSPTVGQELAKNAVYALAIASIGIILYVAIRFEWRMGVASIVALLHDAFFIVAVFSLLRLEVDITFIAAVLTIVGYSINDTIVTFDRIRENLKRMKKIDSVEQLELIVNKSLRQTLGRSVNTVLTVVLVVIALLIWGAPSITNFSLALLIGLVAGTYSSIFIAAQLWLVLKKRELIKKGPIDIEKLEEKNKWGSDEPVV</sequence>
<dbReference type="NCBIfam" id="TIGR01129">
    <property type="entry name" value="secD"/>
    <property type="match status" value="1"/>
</dbReference>
<dbReference type="PRINTS" id="PR01755">
    <property type="entry name" value="SECFTRNLCASE"/>
</dbReference>
<dbReference type="HAMAP" id="MF_01464_B">
    <property type="entry name" value="SecF_B"/>
    <property type="match status" value="1"/>
</dbReference>
<keyword evidence="5 9" id="KW-0653">Protein transport</keyword>
<dbReference type="EMBL" id="JAUJWW010000002">
    <property type="protein sequence ID" value="MDN7226936.1"/>
    <property type="molecule type" value="Genomic_DNA"/>
</dbReference>
<keyword evidence="2 9" id="KW-0813">Transport</keyword>
<comment type="similarity">
    <text evidence="10">Belongs to the SecD/SecF family. SecF subfamily.</text>
</comment>
<accession>A0ABT8MPY6</accession>
<dbReference type="Pfam" id="PF21760">
    <property type="entry name" value="SecD_1st"/>
    <property type="match status" value="1"/>
</dbReference>
<feature type="transmembrane region" description="Helical" evidence="9">
    <location>
        <begin position="680"/>
        <end position="698"/>
    </location>
</feature>
<keyword evidence="3 9" id="KW-1003">Cell membrane</keyword>
<keyword evidence="6 9" id="KW-1133">Transmembrane helix</keyword>
<dbReference type="InterPro" id="IPR022813">
    <property type="entry name" value="SecD/SecF_arch_bac"/>
</dbReference>
<comment type="subunit">
    <text evidence="10">Forms a complex with SecD. Part of the essential Sec protein translocation apparatus which comprises SecA, SecYEG and auxiliary proteins SecDF. Other proteins may also be involved.</text>
</comment>
<dbReference type="InterPro" id="IPR022645">
    <property type="entry name" value="SecD/SecF_bac"/>
</dbReference>
<organism evidence="13 14">
    <name type="scientific">Planococcus liqunii</name>
    <dbReference type="NCBI Taxonomy" id="3058394"/>
    <lineage>
        <taxon>Bacteria</taxon>
        <taxon>Bacillati</taxon>
        <taxon>Bacillota</taxon>
        <taxon>Bacilli</taxon>
        <taxon>Bacillales</taxon>
        <taxon>Caryophanaceae</taxon>
        <taxon>Planococcus</taxon>
    </lineage>
</organism>
<comment type="subunit">
    <text evidence="9">Forms a complex with SecF. Part of the essential Sec protein translocation apparatus which comprises SecA, SecYEG and auxiliary proteins SecDF. Other proteins may also be involved.</text>
</comment>
<dbReference type="Gene3D" id="3.30.70.3220">
    <property type="match status" value="1"/>
</dbReference>
<dbReference type="Gene3D" id="1.20.1640.10">
    <property type="entry name" value="Multidrug efflux transporter AcrB transmembrane domain"/>
    <property type="match status" value="2"/>
</dbReference>
<evidence type="ECO:0000256" key="8">
    <source>
        <dbReference type="ARBA" id="ARBA00023136"/>
    </source>
</evidence>
<protein>
    <recommendedName>
        <fullName evidence="9 10">Multifunctional fusion protein</fullName>
    </recommendedName>
    <domain>
        <recommendedName>
            <fullName evidence="9">Protein translocase subunit SecD</fullName>
        </recommendedName>
    </domain>
    <domain>
        <recommendedName>
            <fullName evidence="10">Protein-export membrane protein SecF</fullName>
        </recommendedName>
    </domain>
</protein>
<feature type="domain" description="Protein export membrane protein SecD/SecF C-terminal" evidence="11">
    <location>
        <begin position="241"/>
        <end position="403"/>
    </location>
</feature>
<evidence type="ECO:0000256" key="9">
    <source>
        <dbReference type="HAMAP-Rule" id="MF_01463"/>
    </source>
</evidence>
<dbReference type="InterPro" id="IPR022646">
    <property type="entry name" value="SecD/SecF_CS"/>
</dbReference>
<evidence type="ECO:0000313" key="13">
    <source>
        <dbReference type="EMBL" id="MDN7226936.1"/>
    </source>
</evidence>
<dbReference type="RefSeq" id="WP_301725788.1">
    <property type="nucleotide sequence ID" value="NZ_JAUJWW010000002.1"/>
</dbReference>
<proteinExistence type="inferred from homology"/>
<dbReference type="NCBIfam" id="TIGR00916">
    <property type="entry name" value="2A0604s01"/>
    <property type="match status" value="2"/>
</dbReference>
<feature type="domain" description="Protein translocase subunit SecDF P1" evidence="12">
    <location>
        <begin position="65"/>
        <end position="121"/>
    </location>
</feature>
<feature type="transmembrane region" description="Helical" evidence="9">
    <location>
        <begin position="353"/>
        <end position="378"/>
    </location>
</feature>
<evidence type="ECO:0000256" key="3">
    <source>
        <dbReference type="ARBA" id="ARBA00022475"/>
    </source>
</evidence>
<dbReference type="PANTHER" id="PTHR30081:SF1">
    <property type="entry name" value="PROTEIN TRANSLOCASE SUBUNIT SECD"/>
    <property type="match status" value="1"/>
</dbReference>
<dbReference type="InterPro" id="IPR048631">
    <property type="entry name" value="SecD_1st"/>
</dbReference>
<feature type="transmembrane region" description="Helical" evidence="9">
    <location>
        <begin position="311"/>
        <end position="332"/>
    </location>
</feature>
<comment type="subcellular location">
    <subcellularLocation>
        <location evidence="1 9">Cell membrane</location>
        <topology evidence="1 9">Multi-pass membrane protein</topology>
    </subcellularLocation>
</comment>
<dbReference type="NCBIfam" id="NF009581">
    <property type="entry name" value="PRK13024.1-1"/>
    <property type="match status" value="1"/>
</dbReference>
<keyword evidence="8 9" id="KW-0472">Membrane</keyword>
<name>A0ABT8MPY6_9BACL</name>
<evidence type="ECO:0000313" key="14">
    <source>
        <dbReference type="Proteomes" id="UP001172054"/>
    </source>
</evidence>
<feature type="transmembrane region" description="Helical" evidence="9">
    <location>
        <begin position="573"/>
        <end position="590"/>
    </location>
</feature>
<feature type="transmembrane region" description="Helical" evidence="9">
    <location>
        <begin position="624"/>
        <end position="645"/>
    </location>
</feature>
<gene>
    <name evidence="13" type="primary">secDF</name>
    <name evidence="9" type="synonym">secD</name>
    <name evidence="10" type="synonym">secF</name>
    <name evidence="13" type="ORF">QWY15_06450</name>
</gene>
<feature type="transmembrane region" description="Helical" evidence="9">
    <location>
        <begin position="459"/>
        <end position="479"/>
    </location>
</feature>
<comment type="similarity">
    <text evidence="9">Belongs to the SecD/SecF family. SecD subfamily.</text>
</comment>
<evidence type="ECO:0000256" key="2">
    <source>
        <dbReference type="ARBA" id="ARBA00022448"/>
    </source>
</evidence>
<dbReference type="InterPro" id="IPR055344">
    <property type="entry name" value="SecD_SecF_C_bact"/>
</dbReference>
<dbReference type="InterPro" id="IPR005665">
    <property type="entry name" value="SecF_bac"/>
</dbReference>
<feature type="transmembrane region" description="Helical" evidence="9">
    <location>
        <begin position="285"/>
        <end position="305"/>
    </location>
</feature>
<dbReference type="SUPFAM" id="SSF82866">
    <property type="entry name" value="Multidrug efflux transporter AcrB transmembrane domain"/>
    <property type="match status" value="2"/>
</dbReference>
<reference evidence="13 14" key="1">
    <citation type="submission" date="2023-06" db="EMBL/GenBank/DDBJ databases">
        <title>Novel species in genus Planococcus.</title>
        <authorList>
            <person name="Ning S."/>
        </authorList>
    </citation>
    <scope>NUCLEOTIDE SEQUENCE [LARGE SCALE GENOMIC DNA]</scope>
    <source>
        <strain evidence="13 14">N064</strain>
    </source>
</reference>
<comment type="function">
    <text evidence="9">Part of the Sec protein translocase complex. Interacts with the SecYEG preprotein conducting channel. SecDF uses the proton motive force (PMF) to complete protein translocation after the ATP-dependent function of SecA.</text>
</comment>
<evidence type="ECO:0000256" key="10">
    <source>
        <dbReference type="HAMAP-Rule" id="MF_01464"/>
    </source>
</evidence>
<dbReference type="InterPro" id="IPR048634">
    <property type="entry name" value="SecD_SecF_C"/>
</dbReference>
<dbReference type="HAMAP" id="MF_01463_B">
    <property type="entry name" value="SecD_B"/>
    <property type="match status" value="1"/>
</dbReference>
<dbReference type="PANTHER" id="PTHR30081">
    <property type="entry name" value="PROTEIN-EXPORT MEMBRANE PROTEIN SEC"/>
    <property type="match status" value="1"/>
</dbReference>
<dbReference type="Proteomes" id="UP001172054">
    <property type="component" value="Unassembled WGS sequence"/>
</dbReference>
<evidence type="ECO:0000256" key="7">
    <source>
        <dbReference type="ARBA" id="ARBA00023010"/>
    </source>
</evidence>
<evidence type="ECO:0000256" key="6">
    <source>
        <dbReference type="ARBA" id="ARBA00022989"/>
    </source>
</evidence>
<evidence type="ECO:0000256" key="5">
    <source>
        <dbReference type="ARBA" id="ARBA00022927"/>
    </source>
</evidence>
<evidence type="ECO:0000256" key="1">
    <source>
        <dbReference type="ARBA" id="ARBA00004651"/>
    </source>
</evidence>
<feature type="transmembrane region" description="Helical" evidence="9">
    <location>
        <begin position="704"/>
        <end position="730"/>
    </location>
</feature>
<feature type="transmembrane region" description="Helical" evidence="9">
    <location>
        <begin position="384"/>
        <end position="403"/>
    </location>
</feature>
<evidence type="ECO:0000259" key="12">
    <source>
        <dbReference type="Pfam" id="PF21760"/>
    </source>
</evidence>
<evidence type="ECO:0000256" key="4">
    <source>
        <dbReference type="ARBA" id="ARBA00022692"/>
    </source>
</evidence>
<feature type="transmembrane region" description="Helical" evidence="9">
    <location>
        <begin position="262"/>
        <end position="280"/>
    </location>
</feature>
<dbReference type="Pfam" id="PF02355">
    <property type="entry name" value="SecD_SecF_C"/>
    <property type="match status" value="2"/>
</dbReference>
<keyword evidence="7 9" id="KW-0811">Translocation</keyword>
<dbReference type="InterPro" id="IPR005791">
    <property type="entry name" value="SecD"/>
</dbReference>